<organism evidence="3 4">
    <name type="scientific">Albibacterium profundi</name>
    <dbReference type="NCBI Taxonomy" id="3134906"/>
    <lineage>
        <taxon>Bacteria</taxon>
        <taxon>Pseudomonadati</taxon>
        <taxon>Bacteroidota</taxon>
        <taxon>Sphingobacteriia</taxon>
        <taxon>Sphingobacteriales</taxon>
        <taxon>Sphingobacteriaceae</taxon>
        <taxon>Albibacterium</taxon>
    </lineage>
</organism>
<evidence type="ECO:0000313" key="3">
    <source>
        <dbReference type="EMBL" id="MFB5946564.1"/>
    </source>
</evidence>
<comment type="caution">
    <text evidence="3">The sequence shown here is derived from an EMBL/GenBank/DDBJ whole genome shotgun (WGS) entry which is preliminary data.</text>
</comment>
<dbReference type="RefSeq" id="WP_375558093.1">
    <property type="nucleotide sequence ID" value="NZ_JBBVGT010000003.1"/>
</dbReference>
<dbReference type="Proteomes" id="UP001580928">
    <property type="component" value="Unassembled WGS sequence"/>
</dbReference>
<dbReference type="Pfam" id="PF00534">
    <property type="entry name" value="Glycos_transf_1"/>
    <property type="match status" value="1"/>
</dbReference>
<dbReference type="SUPFAM" id="SSF53756">
    <property type="entry name" value="UDP-Glycosyltransferase/glycogen phosphorylase"/>
    <property type="match status" value="1"/>
</dbReference>
<sequence length="364" mass="41717">MIEKGAIGFFNSVMSWGGGEKWHYEAADYFAQKGYRVYFFASENSVLHSKLKGHHLIQLELVRVTGTSFLNPIKVQRLKRIFKQANLDTLIINLPNDLKIAAFAGKLAGVKKIIYRRGSAIPIRNSLMNRFTFKNWVTDVLANSQATKRTILQYNSKLFPEEKIKVIYNPINTKEFMERDYNLINQAEEHELIIGNLGRLEHEKNQQFLILLSEKLKQQGVKHKVIIGGSGRLEKDLKEEARRRKVQDHVHFLGFVTNVKDVLMSCDVFVLPSLWEGFGYVLAEAALCRKPIIAFNLSSIPEIVIDGKSGFLIDNNVDACVNKIETLLEHRQLMKEMGECGYRYVSQKFDSEKIMADVEEYVLA</sequence>
<accession>A0ABV5CGH8</accession>
<feature type="domain" description="Glycosyl transferase family 1" evidence="1">
    <location>
        <begin position="186"/>
        <end position="342"/>
    </location>
</feature>
<keyword evidence="3" id="KW-0808">Transferase</keyword>
<protein>
    <submittedName>
        <fullName evidence="3">Glycosyltransferase family 4 protein</fullName>
        <ecNumber evidence="3">2.4.-.-</ecNumber>
    </submittedName>
</protein>
<dbReference type="GO" id="GO:0016757">
    <property type="term" value="F:glycosyltransferase activity"/>
    <property type="evidence" value="ECO:0007669"/>
    <property type="project" value="UniProtKB-KW"/>
</dbReference>
<keyword evidence="4" id="KW-1185">Reference proteome</keyword>
<dbReference type="EC" id="2.4.-.-" evidence="3"/>
<name>A0ABV5CGH8_9SPHI</name>
<dbReference type="EMBL" id="JBBVGT010000003">
    <property type="protein sequence ID" value="MFB5946564.1"/>
    <property type="molecule type" value="Genomic_DNA"/>
</dbReference>
<dbReference type="Gene3D" id="3.40.50.2000">
    <property type="entry name" value="Glycogen Phosphorylase B"/>
    <property type="match status" value="2"/>
</dbReference>
<dbReference type="InterPro" id="IPR050194">
    <property type="entry name" value="Glycosyltransferase_grp1"/>
</dbReference>
<keyword evidence="3" id="KW-0328">Glycosyltransferase</keyword>
<dbReference type="InterPro" id="IPR028098">
    <property type="entry name" value="Glyco_trans_4-like_N"/>
</dbReference>
<evidence type="ECO:0000313" key="4">
    <source>
        <dbReference type="Proteomes" id="UP001580928"/>
    </source>
</evidence>
<reference evidence="3 4" key="1">
    <citation type="submission" date="2024-04" db="EMBL/GenBank/DDBJ databases">
        <title>Albibacterium profundi sp. nov., isolated from sediment of the Challenger Deep of Mariana Trench.</title>
        <authorList>
            <person name="Wang Y."/>
        </authorList>
    </citation>
    <scope>NUCLEOTIDE SEQUENCE [LARGE SCALE GENOMIC DNA]</scope>
    <source>
        <strain evidence="3 4">RHL897</strain>
    </source>
</reference>
<dbReference type="InterPro" id="IPR001296">
    <property type="entry name" value="Glyco_trans_1"/>
</dbReference>
<gene>
    <name evidence="3" type="ORF">WKR92_12070</name>
</gene>
<dbReference type="PANTHER" id="PTHR45947">
    <property type="entry name" value="SULFOQUINOVOSYL TRANSFERASE SQD2"/>
    <property type="match status" value="1"/>
</dbReference>
<feature type="domain" description="Glycosyltransferase subfamily 4-like N-terminal" evidence="2">
    <location>
        <begin position="16"/>
        <end position="174"/>
    </location>
</feature>
<dbReference type="CDD" id="cd03801">
    <property type="entry name" value="GT4_PimA-like"/>
    <property type="match status" value="1"/>
</dbReference>
<proteinExistence type="predicted"/>
<dbReference type="PANTHER" id="PTHR45947:SF3">
    <property type="entry name" value="SULFOQUINOVOSYL TRANSFERASE SQD2"/>
    <property type="match status" value="1"/>
</dbReference>
<evidence type="ECO:0000259" key="1">
    <source>
        <dbReference type="Pfam" id="PF00534"/>
    </source>
</evidence>
<dbReference type="Pfam" id="PF13439">
    <property type="entry name" value="Glyco_transf_4"/>
    <property type="match status" value="1"/>
</dbReference>
<evidence type="ECO:0000259" key="2">
    <source>
        <dbReference type="Pfam" id="PF13439"/>
    </source>
</evidence>